<dbReference type="RefSeq" id="WP_095639106.1">
    <property type="nucleotide sequence ID" value="NZ_NSJZ01000002.1"/>
</dbReference>
<proteinExistence type="predicted"/>
<evidence type="ECO:0000313" key="6">
    <source>
        <dbReference type="EMBL" id="PAU98424.1"/>
    </source>
</evidence>
<dbReference type="InterPro" id="IPR046335">
    <property type="entry name" value="LacI/GalR-like_sensor"/>
</dbReference>
<keyword evidence="1" id="KW-0678">Repressor</keyword>
<dbReference type="GO" id="GO:0000976">
    <property type="term" value="F:transcription cis-regulatory region binding"/>
    <property type="evidence" value="ECO:0007669"/>
    <property type="project" value="TreeGrafter"/>
</dbReference>
<evidence type="ECO:0000256" key="2">
    <source>
        <dbReference type="ARBA" id="ARBA00023015"/>
    </source>
</evidence>
<sequence>MADDDEITAKRPTIYDLAQIAGTSASAVSSVLNGTWKKRRISARLAERISRIAEEQGYAVNLPARMLRRERSRVIGMIIPKYDNRYFGAIAERFETMARERGLFPVITCTQREPALEVEAAREMMSYQVECLIVTGATDPDRIAELCSAARVRAINLDLPGGRAPSVVSDNFAGALELTRVILSRVRADFGTPAPLYFIGGRAQDNNTRERLRGFTAAHHEAGLAVPEGNCLMRGYSAAKTLSAMAELGIADGSGVFVNSTIALEGVVRWLHDQPIPPELRFGCFDWDPFAVFLPQNVGMMQQDVAAMLSTAFQLIESPPEGVPTIRIPCRFRPRP</sequence>
<dbReference type="PANTHER" id="PTHR30146:SF45">
    <property type="entry name" value="CATABOLITE REPRESSOR_ACTIVATOR"/>
    <property type="match status" value="1"/>
</dbReference>
<dbReference type="GO" id="GO:0003700">
    <property type="term" value="F:DNA-binding transcription factor activity"/>
    <property type="evidence" value="ECO:0007669"/>
    <property type="project" value="TreeGrafter"/>
</dbReference>
<comment type="caution">
    <text evidence="6">The sequence shown here is derived from an EMBL/GenBank/DDBJ whole genome shotgun (WGS) entry which is preliminary data.</text>
</comment>
<evidence type="ECO:0000256" key="1">
    <source>
        <dbReference type="ARBA" id="ARBA00022491"/>
    </source>
</evidence>
<evidence type="ECO:0000259" key="5">
    <source>
        <dbReference type="PROSITE" id="PS50932"/>
    </source>
</evidence>
<dbReference type="Pfam" id="PF13377">
    <property type="entry name" value="Peripla_BP_3"/>
    <property type="match status" value="1"/>
</dbReference>
<dbReference type="Pfam" id="PF00356">
    <property type="entry name" value="LacI"/>
    <property type="match status" value="1"/>
</dbReference>
<dbReference type="SMART" id="SM00354">
    <property type="entry name" value="HTH_LACI"/>
    <property type="match status" value="1"/>
</dbReference>
<evidence type="ECO:0000256" key="3">
    <source>
        <dbReference type="ARBA" id="ARBA00023125"/>
    </source>
</evidence>
<protein>
    <submittedName>
        <fullName evidence="6">LacI family transcriptional regulator</fullName>
    </submittedName>
</protein>
<keyword evidence="7" id="KW-1185">Reference proteome</keyword>
<dbReference type="Gene3D" id="1.10.260.40">
    <property type="entry name" value="lambda repressor-like DNA-binding domains"/>
    <property type="match status" value="1"/>
</dbReference>
<keyword evidence="3" id="KW-0238">DNA-binding</keyword>
<name>A0A2A2GN39_9RHOB</name>
<organism evidence="6 7">
    <name type="scientific">Paracoccus salipaludis</name>
    <dbReference type="NCBI Taxonomy" id="2032623"/>
    <lineage>
        <taxon>Bacteria</taxon>
        <taxon>Pseudomonadati</taxon>
        <taxon>Pseudomonadota</taxon>
        <taxon>Alphaproteobacteria</taxon>
        <taxon>Rhodobacterales</taxon>
        <taxon>Paracoccaceae</taxon>
        <taxon>Paracoccus</taxon>
    </lineage>
</organism>
<dbReference type="EMBL" id="NSJZ01000002">
    <property type="protein sequence ID" value="PAU98424.1"/>
    <property type="molecule type" value="Genomic_DNA"/>
</dbReference>
<keyword evidence="2" id="KW-0805">Transcription regulation</keyword>
<dbReference type="Proteomes" id="UP000218023">
    <property type="component" value="Unassembled WGS sequence"/>
</dbReference>
<dbReference type="PROSITE" id="PS50932">
    <property type="entry name" value="HTH_LACI_2"/>
    <property type="match status" value="1"/>
</dbReference>
<evidence type="ECO:0000256" key="4">
    <source>
        <dbReference type="ARBA" id="ARBA00023163"/>
    </source>
</evidence>
<feature type="domain" description="HTH lacI-type" evidence="5">
    <location>
        <begin position="12"/>
        <end position="69"/>
    </location>
</feature>
<gene>
    <name evidence="6" type="ORF">CK240_04435</name>
</gene>
<accession>A0A2A2GN39</accession>
<dbReference type="AlphaFoldDB" id="A0A2A2GN39"/>
<dbReference type="InterPro" id="IPR010982">
    <property type="entry name" value="Lambda_DNA-bd_dom_sf"/>
</dbReference>
<dbReference type="InterPro" id="IPR028082">
    <property type="entry name" value="Peripla_BP_I"/>
</dbReference>
<dbReference type="Gene3D" id="3.40.50.2300">
    <property type="match status" value="2"/>
</dbReference>
<dbReference type="InterPro" id="IPR000843">
    <property type="entry name" value="HTH_LacI"/>
</dbReference>
<evidence type="ECO:0000313" key="7">
    <source>
        <dbReference type="Proteomes" id="UP000218023"/>
    </source>
</evidence>
<keyword evidence="4" id="KW-0804">Transcription</keyword>
<dbReference type="OrthoDB" id="7683681at2"/>
<dbReference type="PANTHER" id="PTHR30146">
    <property type="entry name" value="LACI-RELATED TRANSCRIPTIONAL REPRESSOR"/>
    <property type="match status" value="1"/>
</dbReference>
<dbReference type="SUPFAM" id="SSF47413">
    <property type="entry name" value="lambda repressor-like DNA-binding domains"/>
    <property type="match status" value="1"/>
</dbReference>
<dbReference type="SUPFAM" id="SSF53822">
    <property type="entry name" value="Periplasmic binding protein-like I"/>
    <property type="match status" value="1"/>
</dbReference>
<reference evidence="6 7" key="1">
    <citation type="submission" date="2017-09" db="EMBL/GenBank/DDBJ databases">
        <title>Paracoccus alkalisoli sp. nov., isolated from saline alkaline soil.</title>
        <authorList>
            <person name="Dong X."/>
            <person name="Zhang G."/>
        </authorList>
    </citation>
    <scope>NUCLEOTIDE SEQUENCE [LARGE SCALE GENOMIC DNA]</scope>
    <source>
        <strain evidence="6 7">WN007</strain>
    </source>
</reference>